<gene>
    <name evidence="3" type="ORF">G3I71_06125</name>
</gene>
<proteinExistence type="inferred from homology"/>
<evidence type="ECO:0000313" key="3">
    <source>
        <dbReference type="EMBL" id="NEC85417.1"/>
    </source>
</evidence>
<organism evidence="3">
    <name type="scientific">Streptomyces sp. SID12501</name>
    <dbReference type="NCBI Taxonomy" id="2706042"/>
    <lineage>
        <taxon>Bacteria</taxon>
        <taxon>Bacillati</taxon>
        <taxon>Actinomycetota</taxon>
        <taxon>Actinomycetes</taxon>
        <taxon>Kitasatosporales</taxon>
        <taxon>Streptomycetaceae</taxon>
        <taxon>Streptomyces</taxon>
    </lineage>
</organism>
<name>A0A6B3BG06_9ACTN</name>
<accession>A0A6B3BG06</accession>
<dbReference type="RefSeq" id="WP_164312874.1">
    <property type="nucleotide sequence ID" value="NZ_JAAGLU010000004.1"/>
</dbReference>
<sequence length="277" mass="28182">MNTVGIATGAGRGMGLACAGRLVGTVDTLLLVDRDEATVTAAAKELAGAGGATAVEPFVLDVTDRDGLARLAARTAELGTLRAVAHAAGISPTMADWRTIFAVDLVGTARLAEALRPLATDGTALVCFASMAPLLGNLEADPAVAAVLDDPLDDAFLGRLHDALGPAVEDSGAAYAWAKHGVHRFVRSEALRLGPLGARICSVSPGVIDTPQGRQEAANQPTMDALVRRSATGRPGRAEEVAAGVAFLLSAEASFITGIDLLIDGGACAAVRERAGR</sequence>
<dbReference type="AlphaFoldDB" id="A0A6B3BG06"/>
<dbReference type="Gene3D" id="3.40.50.720">
    <property type="entry name" value="NAD(P)-binding Rossmann-like Domain"/>
    <property type="match status" value="1"/>
</dbReference>
<protein>
    <submittedName>
        <fullName evidence="3">SDR family oxidoreductase</fullName>
    </submittedName>
</protein>
<dbReference type="GO" id="GO:0050664">
    <property type="term" value="F:oxidoreductase activity, acting on NAD(P)H, oxygen as acceptor"/>
    <property type="evidence" value="ECO:0007669"/>
    <property type="project" value="TreeGrafter"/>
</dbReference>
<dbReference type="EMBL" id="JAAGLU010000004">
    <property type="protein sequence ID" value="NEC85417.1"/>
    <property type="molecule type" value="Genomic_DNA"/>
</dbReference>
<dbReference type="InterPro" id="IPR002347">
    <property type="entry name" value="SDR_fam"/>
</dbReference>
<comment type="caution">
    <text evidence="3">The sequence shown here is derived from an EMBL/GenBank/DDBJ whole genome shotgun (WGS) entry which is preliminary data.</text>
</comment>
<comment type="similarity">
    <text evidence="1">Belongs to the short-chain dehydrogenases/reductases (SDR) family.</text>
</comment>
<evidence type="ECO:0000256" key="2">
    <source>
        <dbReference type="ARBA" id="ARBA00023002"/>
    </source>
</evidence>
<dbReference type="PANTHER" id="PTHR43008">
    <property type="entry name" value="BENZIL REDUCTASE"/>
    <property type="match status" value="1"/>
</dbReference>
<keyword evidence="2" id="KW-0560">Oxidoreductase</keyword>
<dbReference type="SUPFAM" id="SSF51735">
    <property type="entry name" value="NAD(P)-binding Rossmann-fold domains"/>
    <property type="match status" value="1"/>
</dbReference>
<dbReference type="InterPro" id="IPR036291">
    <property type="entry name" value="NAD(P)-bd_dom_sf"/>
</dbReference>
<dbReference type="PANTHER" id="PTHR43008:SF4">
    <property type="entry name" value="CHAIN DEHYDROGENASE, PUTATIVE (AFU_ORTHOLOGUE AFUA_4G08710)-RELATED"/>
    <property type="match status" value="1"/>
</dbReference>
<reference evidence="3" key="1">
    <citation type="submission" date="2020-01" db="EMBL/GenBank/DDBJ databases">
        <title>Insect and environment-associated Actinomycetes.</title>
        <authorList>
            <person name="Currrie C."/>
            <person name="Chevrette M."/>
            <person name="Carlson C."/>
            <person name="Stubbendieck R."/>
            <person name="Wendt-Pienkowski E."/>
        </authorList>
    </citation>
    <scope>NUCLEOTIDE SEQUENCE</scope>
    <source>
        <strain evidence="3">SID12501</strain>
    </source>
</reference>
<dbReference type="Pfam" id="PF13561">
    <property type="entry name" value="adh_short_C2"/>
    <property type="match status" value="2"/>
</dbReference>
<evidence type="ECO:0000256" key="1">
    <source>
        <dbReference type="ARBA" id="ARBA00006484"/>
    </source>
</evidence>
<dbReference type="PRINTS" id="PR00081">
    <property type="entry name" value="GDHRDH"/>
</dbReference>
<dbReference type="CDD" id="cd05233">
    <property type="entry name" value="SDR_c"/>
    <property type="match status" value="1"/>
</dbReference>